<reference evidence="1 2" key="1">
    <citation type="submission" date="2008-05" db="EMBL/GenBank/DDBJ databases">
        <title>Complete sequence of Chlorobium limicola DSM 245.</title>
        <authorList>
            <consortium name="US DOE Joint Genome Institute"/>
            <person name="Lucas S."/>
            <person name="Copeland A."/>
            <person name="Lapidus A."/>
            <person name="Glavina del Rio T."/>
            <person name="Dalin E."/>
            <person name="Tice H."/>
            <person name="Bruce D."/>
            <person name="Goodwin L."/>
            <person name="Pitluck S."/>
            <person name="Schmutz J."/>
            <person name="Larimer F."/>
            <person name="Land M."/>
            <person name="Hauser L."/>
            <person name="Kyrpides N."/>
            <person name="Ovchinnikova G."/>
            <person name="Zhao F."/>
            <person name="Li T."/>
            <person name="Liu Z."/>
            <person name="Overmann J."/>
            <person name="Bryant D.A."/>
            <person name="Richardson P."/>
        </authorList>
    </citation>
    <scope>NUCLEOTIDE SEQUENCE [LARGE SCALE GENOMIC DNA]</scope>
    <source>
        <strain evidence="2">DSM 245 / NBRC 103803 / 6330</strain>
    </source>
</reference>
<organism evidence="1 2">
    <name type="scientific">Chlorobium limicola (strain DSM 245 / NBRC 103803 / 6330)</name>
    <dbReference type="NCBI Taxonomy" id="290315"/>
    <lineage>
        <taxon>Bacteria</taxon>
        <taxon>Pseudomonadati</taxon>
        <taxon>Chlorobiota</taxon>
        <taxon>Chlorobiia</taxon>
        <taxon>Chlorobiales</taxon>
        <taxon>Chlorobiaceae</taxon>
        <taxon>Chlorobium/Pelodictyon group</taxon>
        <taxon>Chlorobium</taxon>
    </lineage>
</organism>
<dbReference type="KEGG" id="cli:Clim_2135"/>
<name>B3EGP6_CHLL2</name>
<dbReference type="Proteomes" id="UP000008841">
    <property type="component" value="Chromosome"/>
</dbReference>
<gene>
    <name evidence="1" type="ordered locus">Clim_2135</name>
</gene>
<dbReference type="HOGENOM" id="CLU_2877608_0_0_10"/>
<dbReference type="AlphaFoldDB" id="B3EGP6"/>
<dbReference type="STRING" id="290315.Clim_2135"/>
<proteinExistence type="predicted"/>
<sequence>MHPPVRFFEPYSCNDIKELSVRKNTNKNYIALNSNHHKFFTVCPRQIKRIIRDSLWKVFKAAP</sequence>
<evidence type="ECO:0000313" key="1">
    <source>
        <dbReference type="EMBL" id="ACD91159.1"/>
    </source>
</evidence>
<accession>B3EGP6</accession>
<evidence type="ECO:0000313" key="2">
    <source>
        <dbReference type="Proteomes" id="UP000008841"/>
    </source>
</evidence>
<dbReference type="EMBL" id="CP001097">
    <property type="protein sequence ID" value="ACD91159.1"/>
    <property type="molecule type" value="Genomic_DNA"/>
</dbReference>
<protein>
    <submittedName>
        <fullName evidence="1">Uncharacterized protein</fullName>
    </submittedName>
</protein>